<proteinExistence type="predicted"/>
<sequence length="688" mass="74503">MISELRFFVLFVACACGSPVFATDDFNVSDVTCGDRRFSDEAWIGDSAEDHLLSRVGGLSDEVKSRCEIKEDVVYVTAKKHDSVVNLTPTALEKENLVLSKHLDFRYRLPNVDILHAVSVPDAMAVHARFGVRNDGDFFVNASALNGAGYRGFVSVSFTDNGLGYKTGKTLNLGEAYIVSPTGWRSGLFNDVAGAVLGLSIPLSESLFERAPNSNYGGLLSLGNDARSVLVPPGEFYLESVSPTGLSHRKSIIKTDTQRMLLIDADEVARLRRQLFSVGSRIAAPDGSTLLSRLPTRFDLNVVGGIQVQSSSFFNARSERKPFFAISGKFYESQDSSARLIGHVGTRGVFFGLSKTFSGHGLGGFPVFAGLRFSAPNWKDPSFGGFSGFRYGDLYLNAQADFSRLNNRATVFAGYKDYYASFAMQEARFAASAIRENRFEIGASFQLKQASIRISLGVVDRNTARRPENFVFLSAVIPFSGRIGDNGRLTGHAFTQARSIRYQQGSFTDIVAGVTASGSIGDRRFSFTGVSRKDSQSVWGLFDFGQFSLVGSGSLPSGRGNLTLYGSAFFLKTEGQASFGFANHSVSSSAKDKLLVVYGPPGLSFKTQGSAIYHAVGKSGVTVLPVSSATEFIDVSFSDDSNVSVDGTREKRIFLCKSASSCEKEAIVKVHVDGIDAREVESMFDDTP</sequence>
<accession>A0A554XH35</accession>
<dbReference type="Proteomes" id="UP000318294">
    <property type="component" value="Unassembled WGS sequence"/>
</dbReference>
<evidence type="ECO:0000313" key="3">
    <source>
        <dbReference type="Proteomes" id="UP000318294"/>
    </source>
</evidence>
<gene>
    <name evidence="2" type="ORF">Tchar_00921</name>
</gene>
<evidence type="ECO:0000313" key="2">
    <source>
        <dbReference type="EMBL" id="TSE35132.1"/>
    </source>
</evidence>
<dbReference type="AlphaFoldDB" id="A0A554XH35"/>
<keyword evidence="1" id="KW-0732">Signal</keyword>
<name>A0A554XH35_9BURK</name>
<keyword evidence="3" id="KW-1185">Reference proteome</keyword>
<organism evidence="2 3">
    <name type="scientific">Tepidimonas charontis</name>
    <dbReference type="NCBI Taxonomy" id="2267262"/>
    <lineage>
        <taxon>Bacteria</taxon>
        <taxon>Pseudomonadati</taxon>
        <taxon>Pseudomonadota</taxon>
        <taxon>Betaproteobacteria</taxon>
        <taxon>Burkholderiales</taxon>
        <taxon>Tepidimonas</taxon>
    </lineage>
</organism>
<comment type="caution">
    <text evidence="2">The sequence shown here is derived from an EMBL/GenBank/DDBJ whole genome shotgun (WGS) entry which is preliminary data.</text>
</comment>
<feature type="signal peptide" evidence="1">
    <location>
        <begin position="1"/>
        <end position="22"/>
    </location>
</feature>
<dbReference type="OrthoDB" id="9798693at2"/>
<dbReference type="RefSeq" id="WP_144327908.1">
    <property type="nucleotide sequence ID" value="NZ_VJON01000010.1"/>
</dbReference>
<protein>
    <submittedName>
        <fullName evidence="2">Uncharacterized protein</fullName>
    </submittedName>
</protein>
<dbReference type="EMBL" id="VJON01000010">
    <property type="protein sequence ID" value="TSE35132.1"/>
    <property type="molecule type" value="Genomic_DNA"/>
</dbReference>
<reference evidence="2 3" key="1">
    <citation type="submission" date="2019-07" db="EMBL/GenBank/DDBJ databases">
        <title>Tepidimonas charontis SPSP-6 draft genome.</title>
        <authorList>
            <person name="Da Costa M.S."/>
            <person name="Froufe H.J.C."/>
            <person name="Egas C."/>
            <person name="Albuquerque L."/>
        </authorList>
    </citation>
    <scope>NUCLEOTIDE SEQUENCE [LARGE SCALE GENOMIC DNA]</scope>
    <source>
        <strain evidence="2 3">SPSP-6</strain>
    </source>
</reference>
<feature type="chain" id="PRO_5021823626" evidence="1">
    <location>
        <begin position="23"/>
        <end position="688"/>
    </location>
</feature>
<evidence type="ECO:0000256" key="1">
    <source>
        <dbReference type="SAM" id="SignalP"/>
    </source>
</evidence>